<dbReference type="Proteomes" id="UP000257109">
    <property type="component" value="Unassembled WGS sequence"/>
</dbReference>
<evidence type="ECO:0000256" key="1">
    <source>
        <dbReference type="SAM" id="Coils"/>
    </source>
</evidence>
<dbReference type="OrthoDB" id="1460611at2759"/>
<dbReference type="Gene3D" id="1.10.287.1490">
    <property type="match status" value="1"/>
</dbReference>
<reference evidence="2" key="1">
    <citation type="submission" date="2018-05" db="EMBL/GenBank/DDBJ databases">
        <title>Draft genome of Mucuna pruriens seed.</title>
        <authorList>
            <person name="Nnadi N.E."/>
            <person name="Vos R."/>
            <person name="Hasami M.H."/>
            <person name="Devisetty U.K."/>
            <person name="Aguiy J.C."/>
        </authorList>
    </citation>
    <scope>NUCLEOTIDE SEQUENCE [LARGE SCALE GENOMIC DNA]</scope>
    <source>
        <strain evidence="2">JCA_2017</strain>
    </source>
</reference>
<gene>
    <name evidence="2" type="ORF">CR513_26168</name>
</gene>
<feature type="coiled-coil region" evidence="1">
    <location>
        <begin position="92"/>
        <end position="140"/>
    </location>
</feature>
<feature type="coiled-coil region" evidence="1">
    <location>
        <begin position="1"/>
        <end position="28"/>
    </location>
</feature>
<dbReference type="AlphaFoldDB" id="A0A371GMP9"/>
<dbReference type="EMBL" id="QJKJ01005031">
    <property type="protein sequence ID" value="RDX91796.1"/>
    <property type="molecule type" value="Genomic_DNA"/>
</dbReference>
<sequence length="384" mass="43360">MLKWKTKATDVEKQMKSLKDKHATFEAEMLKWKTKATICEGEIAKLKTSLSSAQKSSATMNKDLTMARSKVAEVDVVLTSYKEVKSKLGMALKNNEDELKIAGTKVAALEAEVTKAKEEKEELTERVALLEESMVEQHEEGFNKALRHIAFLAPDFDLSPYAMTKDVRNGELVSLLDPLPLNSVNAFIIAFAEFSREELLNCICIDWIFELMTLGIADHDIRRSIFFRQSYSTDRAIVGSIWLLLVRLRLKLLKRVFRPLWEGLLLYHRLRSKESLPWMFELRSVLATSQVVWDNIYYLSLLATQTNVQQVCSSARTFIDCPPWAGRGVAGALSELSSSNAGFNPLPDGDQVCKVCRHTSYDFISGAVRGHVFIVLLLTDKSLD</sequence>
<evidence type="ECO:0000313" key="3">
    <source>
        <dbReference type="Proteomes" id="UP000257109"/>
    </source>
</evidence>
<feature type="non-terminal residue" evidence="2">
    <location>
        <position position="1"/>
    </location>
</feature>
<evidence type="ECO:0000313" key="2">
    <source>
        <dbReference type="EMBL" id="RDX91796.1"/>
    </source>
</evidence>
<name>A0A371GMP9_MUCPR</name>
<accession>A0A371GMP9</accession>
<proteinExistence type="predicted"/>
<protein>
    <submittedName>
        <fullName evidence="2">Uncharacterized protein</fullName>
    </submittedName>
</protein>
<keyword evidence="1" id="KW-0175">Coiled coil</keyword>
<comment type="caution">
    <text evidence="2">The sequence shown here is derived from an EMBL/GenBank/DDBJ whole genome shotgun (WGS) entry which is preliminary data.</text>
</comment>
<dbReference type="SUPFAM" id="SSF57997">
    <property type="entry name" value="Tropomyosin"/>
    <property type="match status" value="1"/>
</dbReference>
<keyword evidence="3" id="KW-1185">Reference proteome</keyword>
<organism evidence="2 3">
    <name type="scientific">Mucuna pruriens</name>
    <name type="common">Velvet bean</name>
    <name type="synonym">Dolichos pruriens</name>
    <dbReference type="NCBI Taxonomy" id="157652"/>
    <lineage>
        <taxon>Eukaryota</taxon>
        <taxon>Viridiplantae</taxon>
        <taxon>Streptophyta</taxon>
        <taxon>Embryophyta</taxon>
        <taxon>Tracheophyta</taxon>
        <taxon>Spermatophyta</taxon>
        <taxon>Magnoliopsida</taxon>
        <taxon>eudicotyledons</taxon>
        <taxon>Gunneridae</taxon>
        <taxon>Pentapetalae</taxon>
        <taxon>rosids</taxon>
        <taxon>fabids</taxon>
        <taxon>Fabales</taxon>
        <taxon>Fabaceae</taxon>
        <taxon>Papilionoideae</taxon>
        <taxon>50 kb inversion clade</taxon>
        <taxon>NPAAA clade</taxon>
        <taxon>indigoferoid/millettioid clade</taxon>
        <taxon>Phaseoleae</taxon>
        <taxon>Mucuna</taxon>
    </lineage>
</organism>